<dbReference type="AlphaFoldDB" id="A0A6P7T210"/>
<dbReference type="Proteomes" id="UP000515154">
    <property type="component" value="Linkage group LG13"/>
</dbReference>
<dbReference type="Pfam" id="PF00341">
    <property type="entry name" value="PDGF"/>
    <property type="match status" value="1"/>
</dbReference>
<dbReference type="GO" id="GO:0008083">
    <property type="term" value="F:growth factor activity"/>
    <property type="evidence" value="ECO:0007669"/>
    <property type="project" value="UniProtKB-KW"/>
</dbReference>
<sequence length="352" mass="39335">MGLKLFFLLLSLTGTITLSKTQVPERERQKVNKLTSLKDLQEFLHVNDGDFQYASTNEIVNADFCSPRLTTIEIPQPTEYNKYYWPKCTRVKRCGGCSEHESLACVPTAKGKVFKKVQVVRLNYDYYGAPSMTLDRVVGIDLETHTDCEQVCKVTEDDCDDKIHIYSSADCSCRCKPSLNTRCTHPKTWNKKTCRCTCPKLKACGHGLYFNKILCTCQHYRGYDGTNFASANASFVKQSEISKSGSNQLDSNRINSDGKPQTERAKTDAAITNGQSTDDLDKGSFLMEILSTEGLKTTTMPTTIETTTEKKTTPKITKPSKTANICASKKCPPRWMPVLQRNGLCGCKPNFG</sequence>
<dbReference type="GO" id="GO:0008284">
    <property type="term" value="P:positive regulation of cell population proliferation"/>
    <property type="evidence" value="ECO:0007669"/>
    <property type="project" value="TreeGrafter"/>
</dbReference>
<keyword evidence="3" id="KW-0497">Mitogen</keyword>
<dbReference type="SUPFAM" id="SSF57501">
    <property type="entry name" value="Cystine-knot cytokines"/>
    <property type="match status" value="1"/>
</dbReference>
<dbReference type="GO" id="GO:0051781">
    <property type="term" value="P:positive regulation of cell division"/>
    <property type="evidence" value="ECO:0007669"/>
    <property type="project" value="UniProtKB-KW"/>
</dbReference>
<organism evidence="8 9">
    <name type="scientific">Octopus sinensis</name>
    <name type="common">East Asian common octopus</name>
    <dbReference type="NCBI Taxonomy" id="2607531"/>
    <lineage>
        <taxon>Eukaryota</taxon>
        <taxon>Metazoa</taxon>
        <taxon>Spiralia</taxon>
        <taxon>Lophotrochozoa</taxon>
        <taxon>Mollusca</taxon>
        <taxon>Cephalopoda</taxon>
        <taxon>Coleoidea</taxon>
        <taxon>Octopodiformes</taxon>
        <taxon>Octopoda</taxon>
        <taxon>Incirrata</taxon>
        <taxon>Octopodidae</taxon>
        <taxon>Octopus</taxon>
    </lineage>
</organism>
<dbReference type="SMART" id="SM00141">
    <property type="entry name" value="PDGF"/>
    <property type="match status" value="1"/>
</dbReference>
<dbReference type="RefSeq" id="XP_029644415.1">
    <property type="nucleotide sequence ID" value="XM_029788555.2"/>
</dbReference>
<evidence type="ECO:0000259" key="7">
    <source>
        <dbReference type="PROSITE" id="PS50278"/>
    </source>
</evidence>
<evidence type="ECO:0000313" key="8">
    <source>
        <dbReference type="Proteomes" id="UP000515154"/>
    </source>
</evidence>
<dbReference type="PANTHER" id="PTHR11633">
    <property type="entry name" value="PLATELET-DERIVED GROWTH FACTOR"/>
    <property type="match status" value="1"/>
</dbReference>
<dbReference type="GO" id="GO:0005615">
    <property type="term" value="C:extracellular space"/>
    <property type="evidence" value="ECO:0007669"/>
    <property type="project" value="TreeGrafter"/>
</dbReference>
<name>A0A6P7T210_9MOLL</name>
<keyword evidence="8" id="KW-1185">Reference proteome</keyword>
<evidence type="ECO:0000256" key="6">
    <source>
        <dbReference type="SAM" id="SignalP"/>
    </source>
</evidence>
<feature type="chain" id="PRO_5028357861" evidence="6">
    <location>
        <begin position="22"/>
        <end position="352"/>
    </location>
</feature>
<accession>A0A6P7T210</accession>
<evidence type="ECO:0000256" key="4">
    <source>
        <dbReference type="RuleBase" id="RU003818"/>
    </source>
</evidence>
<dbReference type="PANTHER" id="PTHR11633:SF1">
    <property type="entry name" value="LD28763P"/>
    <property type="match status" value="1"/>
</dbReference>
<gene>
    <name evidence="9" type="primary">LOC115218638</name>
</gene>
<feature type="compositionally biased region" description="Polar residues" evidence="5">
    <location>
        <begin position="242"/>
        <end position="259"/>
    </location>
</feature>
<feature type="domain" description="Platelet-derived growth factor (PDGF) family profile" evidence="7">
    <location>
        <begin position="52"/>
        <end position="149"/>
    </location>
</feature>
<dbReference type="GO" id="GO:0016020">
    <property type="term" value="C:membrane"/>
    <property type="evidence" value="ECO:0007669"/>
    <property type="project" value="InterPro"/>
</dbReference>
<dbReference type="InterPro" id="IPR000072">
    <property type="entry name" value="PDGF/VEGF_dom"/>
</dbReference>
<evidence type="ECO:0000256" key="2">
    <source>
        <dbReference type="ARBA" id="ARBA00023030"/>
    </source>
</evidence>
<dbReference type="KEGG" id="osn:115218638"/>
<feature type="signal peptide" evidence="6">
    <location>
        <begin position="1"/>
        <end position="21"/>
    </location>
</feature>
<proteinExistence type="inferred from homology"/>
<evidence type="ECO:0000256" key="1">
    <source>
        <dbReference type="ARBA" id="ARBA00006686"/>
    </source>
</evidence>
<keyword evidence="2 4" id="KW-0339">Growth factor</keyword>
<feature type="region of interest" description="Disordered" evidence="5">
    <location>
        <begin position="242"/>
        <end position="268"/>
    </location>
</feature>
<protein>
    <submittedName>
        <fullName evidence="9">Vascular endothelial growth factor D</fullName>
    </submittedName>
</protein>
<dbReference type="PROSITE" id="PS50278">
    <property type="entry name" value="PDGF_2"/>
    <property type="match status" value="1"/>
</dbReference>
<reference evidence="9" key="1">
    <citation type="submission" date="2025-08" db="UniProtKB">
        <authorList>
            <consortium name="RefSeq"/>
        </authorList>
    </citation>
    <scope>IDENTIFICATION</scope>
</reference>
<evidence type="ECO:0000256" key="3">
    <source>
        <dbReference type="ARBA" id="ARBA00023246"/>
    </source>
</evidence>
<dbReference type="InterPro" id="IPR029034">
    <property type="entry name" value="Cystine-knot_cytokine"/>
</dbReference>
<evidence type="ECO:0000313" key="9">
    <source>
        <dbReference type="RefSeq" id="XP_029644415.1"/>
    </source>
</evidence>
<dbReference type="GO" id="GO:0070851">
    <property type="term" value="F:growth factor receptor binding"/>
    <property type="evidence" value="ECO:0007669"/>
    <property type="project" value="TreeGrafter"/>
</dbReference>
<evidence type="ECO:0000256" key="5">
    <source>
        <dbReference type="SAM" id="MobiDB-lite"/>
    </source>
</evidence>
<keyword evidence="6" id="KW-0732">Signal</keyword>
<comment type="similarity">
    <text evidence="1 4">Belongs to the PDGF/VEGF growth factor family.</text>
</comment>
<dbReference type="Gene3D" id="2.10.90.10">
    <property type="entry name" value="Cystine-knot cytokines"/>
    <property type="match status" value="1"/>
</dbReference>